<accession>A0A6A6DEU2</accession>
<gene>
    <name evidence="2" type="ORF">K469DRAFT_397755</name>
</gene>
<evidence type="ECO:0000256" key="1">
    <source>
        <dbReference type="SAM" id="MobiDB-lite"/>
    </source>
</evidence>
<organism evidence="2 3">
    <name type="scientific">Zopfia rhizophila CBS 207.26</name>
    <dbReference type="NCBI Taxonomy" id="1314779"/>
    <lineage>
        <taxon>Eukaryota</taxon>
        <taxon>Fungi</taxon>
        <taxon>Dikarya</taxon>
        <taxon>Ascomycota</taxon>
        <taxon>Pezizomycotina</taxon>
        <taxon>Dothideomycetes</taxon>
        <taxon>Dothideomycetes incertae sedis</taxon>
        <taxon>Zopfiaceae</taxon>
        <taxon>Zopfia</taxon>
    </lineage>
</organism>
<evidence type="ECO:0000313" key="3">
    <source>
        <dbReference type="Proteomes" id="UP000800200"/>
    </source>
</evidence>
<keyword evidence="3" id="KW-1185">Reference proteome</keyword>
<proteinExistence type="predicted"/>
<dbReference type="EMBL" id="ML994702">
    <property type="protein sequence ID" value="KAF2176729.1"/>
    <property type="molecule type" value="Genomic_DNA"/>
</dbReference>
<evidence type="ECO:0000313" key="2">
    <source>
        <dbReference type="EMBL" id="KAF2176729.1"/>
    </source>
</evidence>
<sequence>MGWRLDARSLRPRLNGSREMVSPLAPQNLPNKLCAIPRPAEENLEPGIPTHVFMPNAQGVEADLGIQRLDLHTEPDGPPLPSHSAFTSPLASPLPYLPSGYTPSAHFTRTTPVRQTTNRSRSNSLESNFQYDSLYYAGGQNVISEENSEFLLQRRGV</sequence>
<dbReference type="Proteomes" id="UP000800200">
    <property type="component" value="Unassembled WGS sequence"/>
</dbReference>
<dbReference type="AlphaFoldDB" id="A0A6A6DEU2"/>
<protein>
    <submittedName>
        <fullName evidence="2">Uncharacterized protein</fullName>
    </submittedName>
</protein>
<feature type="region of interest" description="Disordered" evidence="1">
    <location>
        <begin position="101"/>
        <end position="125"/>
    </location>
</feature>
<name>A0A6A6DEU2_9PEZI</name>
<reference evidence="2" key="1">
    <citation type="journal article" date="2020" name="Stud. Mycol.">
        <title>101 Dothideomycetes genomes: a test case for predicting lifestyles and emergence of pathogens.</title>
        <authorList>
            <person name="Haridas S."/>
            <person name="Albert R."/>
            <person name="Binder M."/>
            <person name="Bloem J."/>
            <person name="Labutti K."/>
            <person name="Salamov A."/>
            <person name="Andreopoulos B."/>
            <person name="Baker S."/>
            <person name="Barry K."/>
            <person name="Bills G."/>
            <person name="Bluhm B."/>
            <person name="Cannon C."/>
            <person name="Castanera R."/>
            <person name="Culley D."/>
            <person name="Daum C."/>
            <person name="Ezra D."/>
            <person name="Gonzalez J."/>
            <person name="Henrissat B."/>
            <person name="Kuo A."/>
            <person name="Liang C."/>
            <person name="Lipzen A."/>
            <person name="Lutzoni F."/>
            <person name="Magnuson J."/>
            <person name="Mondo S."/>
            <person name="Nolan M."/>
            <person name="Ohm R."/>
            <person name="Pangilinan J."/>
            <person name="Park H.-J."/>
            <person name="Ramirez L."/>
            <person name="Alfaro M."/>
            <person name="Sun H."/>
            <person name="Tritt A."/>
            <person name="Yoshinaga Y."/>
            <person name="Zwiers L.-H."/>
            <person name="Turgeon B."/>
            <person name="Goodwin S."/>
            <person name="Spatafora J."/>
            <person name="Crous P."/>
            <person name="Grigoriev I."/>
        </authorList>
    </citation>
    <scope>NUCLEOTIDE SEQUENCE</scope>
    <source>
        <strain evidence="2">CBS 207.26</strain>
    </source>
</reference>